<dbReference type="OrthoDB" id="3362560at2"/>
<dbReference type="EMBL" id="SMKP01000132">
    <property type="protein sequence ID" value="TDD15095.1"/>
    <property type="molecule type" value="Genomic_DNA"/>
</dbReference>
<dbReference type="InterPro" id="IPR044924">
    <property type="entry name" value="HAD-SF_hydro_IA_REG-2-like_cap"/>
</dbReference>
<dbReference type="InterPro" id="IPR036412">
    <property type="entry name" value="HAD-like_sf"/>
</dbReference>
<reference evidence="1 2" key="1">
    <citation type="submission" date="2019-03" db="EMBL/GenBank/DDBJ databases">
        <title>Draft genome sequences of novel Actinobacteria.</title>
        <authorList>
            <person name="Sahin N."/>
            <person name="Ay H."/>
            <person name="Saygin H."/>
        </authorList>
    </citation>
    <scope>NUCLEOTIDE SEQUENCE [LARGE SCALE GENOMIC DNA]</scope>
    <source>
        <strain evidence="1 2">KC712</strain>
    </source>
</reference>
<dbReference type="InterPro" id="IPR023198">
    <property type="entry name" value="PGP-like_dom2"/>
</dbReference>
<dbReference type="Pfam" id="PF00702">
    <property type="entry name" value="Hydrolase"/>
    <property type="match status" value="1"/>
</dbReference>
<dbReference type="SFLD" id="SFLDG01129">
    <property type="entry name" value="C1.5:_HAD__Beta-PGM__Phosphata"/>
    <property type="match status" value="1"/>
</dbReference>
<proteinExistence type="predicted"/>
<dbReference type="Gene3D" id="3.40.50.1000">
    <property type="entry name" value="HAD superfamily/HAD-like"/>
    <property type="match status" value="2"/>
</dbReference>
<dbReference type="NCBIfam" id="TIGR01549">
    <property type="entry name" value="HAD-SF-IA-v1"/>
    <property type="match status" value="1"/>
</dbReference>
<keyword evidence="2" id="KW-1185">Reference proteome</keyword>
<dbReference type="RefSeq" id="WP_132515351.1">
    <property type="nucleotide sequence ID" value="NZ_SMKP01000132.1"/>
</dbReference>
<name>A0A4R4WHR4_9ACTN</name>
<gene>
    <name evidence="1" type="ORF">E1294_35485</name>
</gene>
<dbReference type="SUPFAM" id="SSF56784">
    <property type="entry name" value="HAD-like"/>
    <property type="match status" value="2"/>
</dbReference>
<dbReference type="GO" id="GO:0008967">
    <property type="term" value="F:phosphoglycolate phosphatase activity"/>
    <property type="evidence" value="ECO:0007669"/>
    <property type="project" value="TreeGrafter"/>
</dbReference>
<keyword evidence="1" id="KW-0378">Hydrolase</keyword>
<dbReference type="InterPro" id="IPR023214">
    <property type="entry name" value="HAD_sf"/>
</dbReference>
<dbReference type="SFLD" id="SFLDS00003">
    <property type="entry name" value="Haloacid_Dehalogenase"/>
    <property type="match status" value="1"/>
</dbReference>
<protein>
    <submittedName>
        <fullName evidence="1">HAD family hydrolase</fullName>
    </submittedName>
</protein>
<organism evidence="1 2">
    <name type="scientific">Nonomuraea diastatica</name>
    <dbReference type="NCBI Taxonomy" id="1848329"/>
    <lineage>
        <taxon>Bacteria</taxon>
        <taxon>Bacillati</taxon>
        <taxon>Actinomycetota</taxon>
        <taxon>Actinomycetes</taxon>
        <taxon>Streptosporangiales</taxon>
        <taxon>Streptosporangiaceae</taxon>
        <taxon>Nonomuraea</taxon>
    </lineage>
</organism>
<evidence type="ECO:0000313" key="2">
    <source>
        <dbReference type="Proteomes" id="UP000294543"/>
    </source>
</evidence>
<dbReference type="PANTHER" id="PTHR43434">
    <property type="entry name" value="PHOSPHOGLYCOLATE PHOSPHATASE"/>
    <property type="match status" value="1"/>
</dbReference>
<dbReference type="GO" id="GO:0005829">
    <property type="term" value="C:cytosol"/>
    <property type="evidence" value="ECO:0007669"/>
    <property type="project" value="TreeGrafter"/>
</dbReference>
<dbReference type="InterPro" id="IPR041492">
    <property type="entry name" value="HAD_2"/>
</dbReference>
<dbReference type="AlphaFoldDB" id="A0A4R4WHR4"/>
<dbReference type="PANTHER" id="PTHR43434:SF1">
    <property type="entry name" value="PHOSPHOGLYCOLATE PHOSPHATASE"/>
    <property type="match status" value="1"/>
</dbReference>
<dbReference type="GO" id="GO:0006281">
    <property type="term" value="P:DNA repair"/>
    <property type="evidence" value="ECO:0007669"/>
    <property type="project" value="TreeGrafter"/>
</dbReference>
<comment type="caution">
    <text evidence="1">The sequence shown here is derived from an EMBL/GenBank/DDBJ whole genome shotgun (WGS) entry which is preliminary data.</text>
</comment>
<evidence type="ECO:0000313" key="1">
    <source>
        <dbReference type="EMBL" id="TDD15095.1"/>
    </source>
</evidence>
<dbReference type="InterPro" id="IPR006439">
    <property type="entry name" value="HAD-SF_hydro_IA"/>
</dbReference>
<dbReference type="Pfam" id="PF13419">
    <property type="entry name" value="HAD_2"/>
    <property type="match status" value="1"/>
</dbReference>
<dbReference type="InterPro" id="IPR050155">
    <property type="entry name" value="HAD-like_hydrolase_sf"/>
</dbReference>
<dbReference type="Gene3D" id="1.10.150.240">
    <property type="entry name" value="Putative phosphatase, domain 2"/>
    <property type="match status" value="1"/>
</dbReference>
<dbReference type="Gene3D" id="1.10.150.720">
    <property type="entry name" value="Haloacid dehalogenase-like hydrolase"/>
    <property type="match status" value="1"/>
</dbReference>
<accession>A0A4R4WHR4</accession>
<sequence length="448" mass="47120">MLPAAPESTAFSGETGPWLVLDVDDTLVDTYKTGWAKCQEVARVLELEPPDELVFAGHYGHMGFAECVQRLHTGVDLARYVSAYDALADQIPPVPLCDARRLVQAATSAGMRCGILTNGPAVKTWRKLSACGLDVSAFEFVVHGDNAAEPKPRAGSFTALKDRGVDPRRAWYVADSAAEWRAAEAAGFRTVGVFTGRPVSCGHLPTLLLPSSAALPDIAPLLAAVTGPPCPQPPAAITFDAGFTLIEHIRDPARVVRDHLARSGSAPPMSEVRAAMARATDVLTSPDSWWADPFTAESTLRRFYGDVLAGLGDASRSGAASVLDAYTDPGNWRPMPGAREILATARGSGQRIGVLSNWQPSLVNVLASTGLDRYVDVVIASTTAGVAKPSPAAFLMAAEALGVGAERLLHVGDRLVDDVLGALRAGCRAALAAEPLRALSAAFRLPAG</sequence>
<dbReference type="Proteomes" id="UP000294543">
    <property type="component" value="Unassembled WGS sequence"/>
</dbReference>